<feature type="repeat" description="ANK" evidence="1">
    <location>
        <begin position="25"/>
        <end position="57"/>
    </location>
</feature>
<dbReference type="AlphaFoldDB" id="J9EX42"/>
<dbReference type="InParanoid" id="J9EX42"/>
<keyword evidence="5" id="KW-1185">Reference proteome</keyword>
<sequence>MYENEELLRELLEANPGKVYYRDKHGRSALHIAAQNGNLSILDLLIEAGADVNSMAGPSALCATPLHVAAVAGRLEAVRHLIEAGAELLATDLRDHCALELAQMANQFETACLLIDAIGLFEQIITMLTLDSCLGYIISAISIKQIEEIIKNDRKKIWS</sequence>
<dbReference type="InterPro" id="IPR039323">
    <property type="entry name" value="ANKRD_45/46/60"/>
</dbReference>
<dbReference type="Pfam" id="PF00023">
    <property type="entry name" value="Ank"/>
    <property type="match status" value="1"/>
</dbReference>
<dbReference type="EMBL" id="UYWW01001368">
    <property type="protein sequence ID" value="VDM10388.1"/>
    <property type="molecule type" value="Genomic_DNA"/>
</dbReference>
<evidence type="ECO:0000313" key="4">
    <source>
        <dbReference type="Proteomes" id="UP000004810"/>
    </source>
</evidence>
<reference evidence="2" key="1">
    <citation type="submission" date="2012-08" db="EMBL/GenBank/DDBJ databases">
        <title>The Genome Sequence of Wuchereria bancrofti.</title>
        <authorList>
            <consortium name="The Broad Institute Genome Sequencing Platform"/>
            <consortium name="Broad Institute Genome Sequencing Center for Infectious Disease"/>
            <person name="Nutman T.B."/>
            <person name="Fink D.L."/>
            <person name="Russ C."/>
            <person name="Young S."/>
            <person name="Zeng Q."/>
            <person name="Koehrsen M."/>
            <person name="Alvarado L."/>
            <person name="Berlin A."/>
            <person name="Borenstein D."/>
            <person name="Chapman S.B."/>
            <person name="Chen Z."/>
            <person name="Engels R."/>
            <person name="Freedman E."/>
            <person name="Gellesch M."/>
            <person name="Goldberg J."/>
            <person name="Griggs A."/>
            <person name="Gujja S."/>
            <person name="Heilman E.R."/>
            <person name="Heiman D."/>
            <person name="Hepburn T."/>
            <person name="Howarth C."/>
            <person name="Jen D."/>
            <person name="Larson L."/>
            <person name="Lewis B."/>
            <person name="Mehta T."/>
            <person name="Park D."/>
            <person name="Pearson M."/>
            <person name="Richards J."/>
            <person name="Roberts A."/>
            <person name="Saif S."/>
            <person name="Shea T."/>
            <person name="Shenoy N."/>
            <person name="Sisk P."/>
            <person name="Stolte C."/>
            <person name="Sykes S."/>
            <person name="Walk T."/>
            <person name="White J."/>
            <person name="Yandava C."/>
            <person name="Haas B."/>
            <person name="Henn M.R."/>
            <person name="Nusbaum C."/>
            <person name="Birren B."/>
        </authorList>
    </citation>
    <scope>NUCLEOTIDE SEQUENCE</scope>
</reference>
<evidence type="ECO:0000313" key="2">
    <source>
        <dbReference type="EMBL" id="EJW81747.1"/>
    </source>
</evidence>
<reference evidence="3 5" key="3">
    <citation type="submission" date="2018-11" db="EMBL/GenBank/DDBJ databases">
        <authorList>
            <consortium name="Pathogen Informatics"/>
        </authorList>
    </citation>
    <scope>NUCLEOTIDE SEQUENCE [LARGE SCALE GENOMIC DNA]</scope>
</reference>
<dbReference type="PRINTS" id="PR01415">
    <property type="entry name" value="ANKYRIN"/>
</dbReference>
<organism evidence="2 4">
    <name type="scientific">Wuchereria bancrofti</name>
    <dbReference type="NCBI Taxonomy" id="6293"/>
    <lineage>
        <taxon>Eukaryota</taxon>
        <taxon>Metazoa</taxon>
        <taxon>Ecdysozoa</taxon>
        <taxon>Nematoda</taxon>
        <taxon>Chromadorea</taxon>
        <taxon>Rhabditida</taxon>
        <taxon>Spirurina</taxon>
        <taxon>Spiruromorpha</taxon>
        <taxon>Filarioidea</taxon>
        <taxon>Onchocercidae</taxon>
        <taxon>Wuchereria</taxon>
    </lineage>
</organism>
<dbReference type="InterPro" id="IPR036770">
    <property type="entry name" value="Ankyrin_rpt-contain_sf"/>
</dbReference>
<evidence type="ECO:0000256" key="1">
    <source>
        <dbReference type="PROSITE-ProRule" id="PRU00023"/>
    </source>
</evidence>
<dbReference type="Pfam" id="PF12796">
    <property type="entry name" value="Ank_2"/>
    <property type="match status" value="1"/>
</dbReference>
<dbReference type="SUPFAM" id="SSF48403">
    <property type="entry name" value="Ankyrin repeat"/>
    <property type="match status" value="1"/>
</dbReference>
<dbReference type="Proteomes" id="UP000270924">
    <property type="component" value="Unassembled WGS sequence"/>
</dbReference>
<evidence type="ECO:0000313" key="5">
    <source>
        <dbReference type="Proteomes" id="UP000270924"/>
    </source>
</evidence>
<proteinExistence type="predicted"/>
<gene>
    <name evidence="3" type="ORF">WBA_LOCUS3774</name>
    <name evidence="2" type="ORF">WUBG_07347</name>
</gene>
<dbReference type="PANTHER" id="PTHR22677:SF4">
    <property type="entry name" value="USHER SYNDROME TYPE-1G PROTEIN-LIKE PROTEIN"/>
    <property type="match status" value="1"/>
</dbReference>
<keyword evidence="1" id="KW-0040">ANK repeat</keyword>
<dbReference type="OMA" id="YSAVYCK"/>
<evidence type="ECO:0000313" key="3">
    <source>
        <dbReference type="EMBL" id="VDM10388.1"/>
    </source>
</evidence>
<dbReference type="PROSITE" id="PS50297">
    <property type="entry name" value="ANK_REP_REGION"/>
    <property type="match status" value="2"/>
</dbReference>
<dbReference type="EMBL" id="ADBV01003403">
    <property type="protein sequence ID" value="EJW81747.1"/>
    <property type="molecule type" value="Genomic_DNA"/>
</dbReference>
<dbReference type="Proteomes" id="UP000004810">
    <property type="component" value="Unassembled WGS sequence"/>
</dbReference>
<dbReference type="PANTHER" id="PTHR22677">
    <property type="entry name" value="ANKYRIN REPEAT DOMAIN-CONTAINING PROTEIN 60"/>
    <property type="match status" value="1"/>
</dbReference>
<name>J9EX42_WUCBA</name>
<accession>J9EX42</accession>
<dbReference type="PROSITE" id="PS50088">
    <property type="entry name" value="ANK_REPEAT"/>
    <property type="match status" value="2"/>
</dbReference>
<protein>
    <submittedName>
        <fullName evidence="2">Uncharacterized protein</fullName>
    </submittedName>
</protein>
<feature type="repeat" description="ANK" evidence="1">
    <location>
        <begin position="64"/>
        <end position="93"/>
    </location>
</feature>
<dbReference type="SMART" id="SM00248">
    <property type="entry name" value="ANK"/>
    <property type="match status" value="2"/>
</dbReference>
<dbReference type="OrthoDB" id="194358at2759"/>
<reference evidence="4" key="2">
    <citation type="submission" date="2012-08" db="EMBL/GenBank/DDBJ databases">
        <title>The Genome Sequence of Wuchereria bancrofti.</title>
        <authorList>
            <person name="Nutman T.B."/>
            <person name="Fink D.L."/>
            <person name="Russ C."/>
            <person name="Young S."/>
            <person name="Zeng Q."/>
            <person name="Koehrsen M."/>
            <person name="Alvarado L."/>
            <person name="Berlin A."/>
            <person name="Chapman S.B."/>
            <person name="Chen Z."/>
            <person name="Freedman E."/>
            <person name="Gellesch M."/>
            <person name="Goldberg J."/>
            <person name="Griggs A."/>
            <person name="Gujja S."/>
            <person name="Heilman E.R."/>
            <person name="Heiman D."/>
            <person name="Hepburn T."/>
            <person name="Howarth C."/>
            <person name="Jen D."/>
            <person name="Larson L."/>
            <person name="Lewis B."/>
            <person name="Mehta T."/>
            <person name="Park D."/>
            <person name="Pearson M."/>
            <person name="Roberts A."/>
            <person name="Saif S."/>
            <person name="Shea T."/>
            <person name="Shenoy N."/>
            <person name="Sisk P."/>
            <person name="Stolte C."/>
            <person name="Sykes S."/>
            <person name="Walk T."/>
            <person name="White J."/>
            <person name="Yandava C."/>
            <person name="Haas B."/>
            <person name="Henn M.R."/>
            <person name="Nusbaum C."/>
            <person name="Birren B."/>
        </authorList>
    </citation>
    <scope>NUCLEOTIDE SEQUENCE [LARGE SCALE GENOMIC DNA]</scope>
    <source>
        <strain evidence="4">NA</strain>
    </source>
</reference>
<dbReference type="InterPro" id="IPR002110">
    <property type="entry name" value="Ankyrin_rpt"/>
</dbReference>
<dbReference type="Gene3D" id="1.25.40.20">
    <property type="entry name" value="Ankyrin repeat-containing domain"/>
    <property type="match status" value="1"/>
</dbReference>